<evidence type="ECO:0000313" key="3">
    <source>
        <dbReference type="Proteomes" id="UP001266357"/>
    </source>
</evidence>
<evidence type="ECO:0000313" key="2">
    <source>
        <dbReference type="EMBL" id="MDT0603607.1"/>
    </source>
</evidence>
<keyword evidence="3" id="KW-1185">Reference proteome</keyword>
<accession>A0ABU3A0A3</accession>
<dbReference type="Pfam" id="PF08668">
    <property type="entry name" value="HDOD"/>
    <property type="match status" value="1"/>
</dbReference>
<feature type="domain" description="HDOD" evidence="1">
    <location>
        <begin position="99"/>
        <end position="293"/>
    </location>
</feature>
<proteinExistence type="predicted"/>
<dbReference type="EMBL" id="JAVRIF010000003">
    <property type="protein sequence ID" value="MDT0603607.1"/>
    <property type="molecule type" value="Genomic_DNA"/>
</dbReference>
<dbReference type="Proteomes" id="UP001266357">
    <property type="component" value="Unassembled WGS sequence"/>
</dbReference>
<dbReference type="RefSeq" id="WP_311580071.1">
    <property type="nucleotide sequence ID" value="NZ_JAVRIF010000003.1"/>
</dbReference>
<reference evidence="2 3" key="1">
    <citation type="submission" date="2023-09" db="EMBL/GenBank/DDBJ databases">
        <authorList>
            <person name="Rey-Velasco X."/>
        </authorList>
    </citation>
    <scope>NUCLEOTIDE SEQUENCE [LARGE SCALE GENOMIC DNA]</scope>
    <source>
        <strain evidence="2 3">W431</strain>
    </source>
</reference>
<dbReference type="InterPro" id="IPR052340">
    <property type="entry name" value="RNase_Y/CdgJ"/>
</dbReference>
<dbReference type="SUPFAM" id="SSF109604">
    <property type="entry name" value="HD-domain/PDEase-like"/>
    <property type="match status" value="1"/>
</dbReference>
<dbReference type="PROSITE" id="PS51833">
    <property type="entry name" value="HDOD"/>
    <property type="match status" value="1"/>
</dbReference>
<gene>
    <name evidence="2" type="ORF">RM573_08365</name>
</gene>
<dbReference type="InterPro" id="IPR013976">
    <property type="entry name" value="HDOD"/>
</dbReference>
<organism evidence="2 3">
    <name type="scientific">Thalassotalea castellviae</name>
    <dbReference type="NCBI Taxonomy" id="3075612"/>
    <lineage>
        <taxon>Bacteria</taxon>
        <taxon>Pseudomonadati</taxon>
        <taxon>Pseudomonadota</taxon>
        <taxon>Gammaproteobacteria</taxon>
        <taxon>Alteromonadales</taxon>
        <taxon>Colwelliaceae</taxon>
        <taxon>Thalassotalea</taxon>
    </lineage>
</organism>
<dbReference type="PANTHER" id="PTHR33525:SF6">
    <property type="entry name" value="HDOD DOMAIN-CONTAINING PROTEIN"/>
    <property type="match status" value="1"/>
</dbReference>
<evidence type="ECO:0000259" key="1">
    <source>
        <dbReference type="PROSITE" id="PS51833"/>
    </source>
</evidence>
<comment type="caution">
    <text evidence="2">The sequence shown here is derived from an EMBL/GenBank/DDBJ whole genome shotgun (WGS) entry which is preliminary data.</text>
</comment>
<protein>
    <submittedName>
        <fullName evidence="2">HDOD domain-containing protein</fullName>
    </submittedName>
</protein>
<sequence length="363" mass="41169">MVKSLFSSRKKAIEQANYLYFEDSKTPAIEEDKVTVTSPPPSERQPIKITNQFDELSDKFSDYLFGKSTDNHQRDELSQYVEREIIKLLDYPKELVKSLPVLPLSLTTLINELKNDDFNTDLLISIINKEPMVAAKVIELANSAKYNNHNREITELKSAFMTIGANGLSEGIIVHYLKQMTPTSNVYFKQYGEKIWLHSLETGNNCQNITSLSECSADQATAYLIGLILNLGAMVVFQVLIEAFSFVNPNCTPDSSAFKVLLKQYSPRITYQIANFWRLPEKVTQTLKLQLYIRDEVSLANISKKYPIAGYTFEANVLSQLNILYNAEKISEDELSEISQTILYSKQAKAMLISLQNQESPQG</sequence>
<dbReference type="PANTHER" id="PTHR33525">
    <property type="match status" value="1"/>
</dbReference>
<dbReference type="Gene3D" id="1.10.3210.10">
    <property type="entry name" value="Hypothetical protein af1432"/>
    <property type="match status" value="1"/>
</dbReference>
<name>A0ABU3A0A3_9GAMM</name>